<dbReference type="Proteomes" id="UP000075573">
    <property type="component" value="Unassembled WGS sequence"/>
</dbReference>
<dbReference type="AlphaFoldDB" id="A0A149R237"/>
<dbReference type="PROSITE" id="PS50213">
    <property type="entry name" value="FAS1"/>
    <property type="match status" value="1"/>
</dbReference>
<organism evidence="3 4">
    <name type="scientific">Gluconobacter potus</name>
    <dbReference type="NCBI Taxonomy" id="2724927"/>
    <lineage>
        <taxon>Bacteria</taxon>
        <taxon>Pseudomonadati</taxon>
        <taxon>Pseudomonadota</taxon>
        <taxon>Alphaproteobacteria</taxon>
        <taxon>Acetobacterales</taxon>
        <taxon>Acetobacteraceae</taxon>
        <taxon>Gluconobacter</taxon>
    </lineage>
</organism>
<protein>
    <recommendedName>
        <fullName evidence="2">FAS1 domain-containing protein</fullName>
    </recommendedName>
</protein>
<dbReference type="Gene3D" id="2.30.180.10">
    <property type="entry name" value="FAS1 domain"/>
    <property type="match status" value="1"/>
</dbReference>
<dbReference type="EMBL" id="LHZB01000054">
    <property type="protein sequence ID" value="KXV03615.1"/>
    <property type="molecule type" value="Genomic_DNA"/>
</dbReference>
<evidence type="ECO:0000313" key="3">
    <source>
        <dbReference type="EMBL" id="KXV03615.1"/>
    </source>
</evidence>
<feature type="region of interest" description="Disordered" evidence="1">
    <location>
        <begin position="67"/>
        <end position="87"/>
    </location>
</feature>
<accession>A0A149R237</accession>
<dbReference type="SUPFAM" id="SSF82153">
    <property type="entry name" value="FAS1 domain"/>
    <property type="match status" value="1"/>
</dbReference>
<dbReference type="Pfam" id="PF02469">
    <property type="entry name" value="Fasciclin"/>
    <property type="match status" value="1"/>
</dbReference>
<dbReference type="PROSITE" id="PS51257">
    <property type="entry name" value="PROKAR_LIPOPROTEIN"/>
    <property type="match status" value="1"/>
</dbReference>
<dbReference type="InterPro" id="IPR000782">
    <property type="entry name" value="FAS1_domain"/>
</dbReference>
<feature type="domain" description="FAS1" evidence="2">
    <location>
        <begin position="96"/>
        <end position="243"/>
    </location>
</feature>
<gene>
    <name evidence="3" type="ORF">AD929_00570</name>
</gene>
<reference evidence="3 4" key="1">
    <citation type="submission" date="2015-06" db="EMBL/GenBank/DDBJ databases">
        <title>Improved classification and identification of acetic acid bacteria using matrix-assisted laser desorption/ionization time-of-flight mass spectrometry; Gluconobacter nephelii and Gluconobacter uchimurae are later heterotypic synonyms of Gluconobacter japonicus and Gluconobacter oxydans, respectively.</title>
        <authorList>
            <person name="Li L."/>
            <person name="Cleenwerck I."/>
            <person name="De Vuyst L."/>
            <person name="Vandamme P."/>
        </authorList>
    </citation>
    <scope>NUCLEOTIDE SEQUENCE [LARGE SCALE GENOMIC DNA]</scope>
    <source>
        <strain evidence="3 4">LMG 1764</strain>
    </source>
</reference>
<evidence type="ECO:0000259" key="2">
    <source>
        <dbReference type="PROSITE" id="PS50213"/>
    </source>
</evidence>
<feature type="compositionally biased region" description="Polar residues" evidence="1">
    <location>
        <begin position="67"/>
        <end position="82"/>
    </location>
</feature>
<name>A0A149R237_9PROT</name>
<evidence type="ECO:0000256" key="1">
    <source>
        <dbReference type="SAM" id="MobiDB-lite"/>
    </source>
</evidence>
<dbReference type="InterPro" id="IPR036378">
    <property type="entry name" value="FAS1_dom_sf"/>
</dbReference>
<sequence length="261" mass="28199">MDVRLDVFSSGRFPRWGKGLKLGVGLLLGASLSACGDPDWQGTDWTKNYQDNFETQISARAALMPGSTDQAYQPSPDGTPNSPVAYHAPPMLSYEDHPLNENIAGSLELSDYVKAIQVAKLDPWISGPGPYTLFAIPNAAMERLSARWPGGLLAPANRGQLTHILGYTIAYGKWDEAALRKAIQRNHGRAIGLKTLYGDLLGVQLSPQTGELILENTVGQTNRLGSRSFPQSNGVLYFTQDTLLPVPALKLASAGSKNGHR</sequence>
<comment type="caution">
    <text evidence="3">The sequence shown here is derived from an EMBL/GenBank/DDBJ whole genome shotgun (WGS) entry which is preliminary data.</text>
</comment>
<dbReference type="PATRIC" id="fig|442.7.peg.1258"/>
<dbReference type="RefSeq" id="WP_062493489.1">
    <property type="nucleotide sequence ID" value="NZ_LHZB01000054.1"/>
</dbReference>
<proteinExistence type="predicted"/>
<evidence type="ECO:0000313" key="4">
    <source>
        <dbReference type="Proteomes" id="UP000075573"/>
    </source>
</evidence>